<dbReference type="InterPro" id="IPR000409">
    <property type="entry name" value="BEACH_dom"/>
</dbReference>
<dbReference type="InterPro" id="IPR023362">
    <property type="entry name" value="PH-BEACH_dom"/>
</dbReference>
<dbReference type="Gene3D" id="1.10.1540.10">
    <property type="entry name" value="BEACH domain"/>
    <property type="match status" value="1"/>
</dbReference>
<evidence type="ECO:0000256" key="4">
    <source>
        <dbReference type="SAM" id="MobiDB-lite"/>
    </source>
</evidence>
<feature type="repeat" description="WD" evidence="3">
    <location>
        <begin position="1118"/>
        <end position="1161"/>
    </location>
</feature>
<dbReference type="PANTHER" id="PTHR13743:SF123">
    <property type="entry name" value="PROTEIN FAN"/>
    <property type="match status" value="1"/>
</dbReference>
<dbReference type="InterPro" id="IPR015943">
    <property type="entry name" value="WD40/YVTN_repeat-like_dom_sf"/>
</dbReference>
<dbReference type="Pfam" id="PF14844">
    <property type="entry name" value="PH_BEACH"/>
    <property type="match status" value="1"/>
</dbReference>
<name>A0A1W0A1L1_9STRA</name>
<evidence type="ECO:0000256" key="1">
    <source>
        <dbReference type="ARBA" id="ARBA00022574"/>
    </source>
</evidence>
<dbReference type="InterPro" id="IPR001680">
    <property type="entry name" value="WD40_rpt"/>
</dbReference>
<evidence type="ECO:0000259" key="5">
    <source>
        <dbReference type="PROSITE" id="PS50197"/>
    </source>
</evidence>
<proteinExistence type="predicted"/>
<evidence type="ECO:0000259" key="6">
    <source>
        <dbReference type="PROSITE" id="PS51783"/>
    </source>
</evidence>
<dbReference type="SUPFAM" id="SSF50729">
    <property type="entry name" value="PH domain-like"/>
    <property type="match status" value="1"/>
</dbReference>
<dbReference type="PROSITE" id="PS50082">
    <property type="entry name" value="WD_REPEATS_2"/>
    <property type="match status" value="1"/>
</dbReference>
<feature type="domain" description="BEACH-type PH" evidence="6">
    <location>
        <begin position="549"/>
        <end position="663"/>
    </location>
</feature>
<accession>A0A1W0A1L1</accession>
<dbReference type="InterPro" id="IPR011993">
    <property type="entry name" value="PH-like_dom_sf"/>
</dbReference>
<dbReference type="SUPFAM" id="SSF81837">
    <property type="entry name" value="BEACH domain"/>
    <property type="match status" value="1"/>
</dbReference>
<dbReference type="PROSITE" id="PS50197">
    <property type="entry name" value="BEACH"/>
    <property type="match status" value="1"/>
</dbReference>
<evidence type="ECO:0008006" key="9">
    <source>
        <dbReference type="Google" id="ProtNLM"/>
    </source>
</evidence>
<organism evidence="7 8">
    <name type="scientific">Thraustotheca clavata</name>
    <dbReference type="NCBI Taxonomy" id="74557"/>
    <lineage>
        <taxon>Eukaryota</taxon>
        <taxon>Sar</taxon>
        <taxon>Stramenopiles</taxon>
        <taxon>Oomycota</taxon>
        <taxon>Saprolegniomycetes</taxon>
        <taxon>Saprolegniales</taxon>
        <taxon>Achlyaceae</taxon>
        <taxon>Thraustotheca</taxon>
    </lineage>
</organism>
<dbReference type="Pfam" id="PF02138">
    <property type="entry name" value="Beach"/>
    <property type="match status" value="1"/>
</dbReference>
<dbReference type="PANTHER" id="PTHR13743">
    <property type="entry name" value="BEIGE/BEACH-RELATED"/>
    <property type="match status" value="1"/>
</dbReference>
<protein>
    <recommendedName>
        <fullName evidence="9">BEACH domain-containing protein</fullName>
    </recommendedName>
</protein>
<dbReference type="Gene3D" id="2.130.10.10">
    <property type="entry name" value="YVTN repeat-like/Quinoprotein amine dehydrogenase"/>
    <property type="match status" value="1"/>
</dbReference>
<dbReference type="Proteomes" id="UP000243217">
    <property type="component" value="Unassembled WGS sequence"/>
</dbReference>
<sequence length="1407" mass="157212">RSSDLRGTLPFIACLFSNAPPSSIPMVCRERVLMEISVVIKTDPAVQKQILALQWVEWFTTLFRSCCQGSEPHETGEDLIFDTMVTLLCSAMYNADGWKCMQKLLTLLPTESFSAVDNQTNPFRSNDVFVWCRRLTGLVLVRLVRGKTILSRALAENVHNLLILVYYLTMGIQDSKTHLVLLISSVLDVAEMLLESTHKMHRAGLVPALRICRTVLSNPALTPLLPRLIRVLEVALQQQVSQRIPLDENVATHEMLLRVLGSLELGMAGRDPMELELLGELSLKIATSGEFGMELKESKVSIEMLGEMALATAVRLVISILLPNSTHEALHPSEMADLTFKRQKLFPTLGNTAKAEDDDKIVFAASNVEESRMLDVLKEIAKKEQERMLTEDARVKLRQQWTDECWKFLESKVRSQAFKQHKVEYELTRYETPQRRRLRLDVYLKPTSLMLEAKSTTLISRDDLLKKVGRVIAQQPKEPIEEVLEDDLGERPSVAEELPSMENDSDEEEIEDENSQSLAEDAKVPVEAIKLPTIEAAKNMHPSVGVGLLPDDRIYLQPACRKVVPEGLVSGTFYVCDHAAVFQPQNQHVLPGNDAEWAVGLHRSHRWKLKDVVAVYLRRYRLRESAIEIFMRNGSTHFLDFHGEGNNSAITTSIRNDTVRTLLALLPSSAIKQWPGFPLSRMVGKLTREWQARAMSNYDYLMALNTLAGRSFNDLTQYPVFPWVLSNYTSQTLDLSNPENFRDLSKPMGALNAARLEEYWERYHSFDDPIIPKFLYGSHYSTAAGVVLYFLVRLQPFASLHQVMQGGSFDLPDRLFNSISDVWDMCNSSMSEVKELTPEWYSSPAFLINTNQFNLGSRQDGKPIGDVELPPWASDVETFIQLHRTALESELVSAHLHEWIDLIFGYKQRGDEALSANNVFYYLTYYGLVDLDAIEDPMLRTAMEQQIAHFGQCPRQLFTKGHPARGPLILSQAVSRPLSISFLNHPKCPLPSITRSLGGCTPLRAIQILSDRLIAVNELGVIELHHWKLQAKQSTPSAKRVEELSLVEKDAEDWCLVTERDLTPFDIVPRLPMYSSSIFPISISSNGRVVVSGGAPTGTIHVRLIDLANGHVVAKASVDGHSNIVTCLHMTSMGADELLVSGSKDCSVLLWQLSQMNTPFRLPRISASPLMIYRGHDEPVVACFVDTALGVVASTSIEHCLVHNLHTGHVLFQVSTPEHTQFEQVVASSKGYIITRSMRSSGTGSVITSYNMLGTCVRVHELEPCLNIAVSPDGGLVIAYLESTIRFYRLDDFMIVHEYRNPDEMRAPISCGILGPCEASMLAVTGHADGSLVWHQLPDADGRVSLLGSVVLNINSRLKVVKGTVQQAQSLAITTMDNARAVTNTAKDIAGEAKTLMQNIFGLLKSG</sequence>
<reference evidence="7 8" key="1">
    <citation type="journal article" date="2014" name="Genome Biol. Evol.">
        <title>The secreted proteins of Achlya hypogyna and Thraustotheca clavata identify the ancestral oomycete secretome and reveal gene acquisitions by horizontal gene transfer.</title>
        <authorList>
            <person name="Misner I."/>
            <person name="Blouin N."/>
            <person name="Leonard G."/>
            <person name="Richards T.A."/>
            <person name="Lane C.E."/>
        </authorList>
    </citation>
    <scope>NUCLEOTIDE SEQUENCE [LARGE SCALE GENOMIC DNA]</scope>
    <source>
        <strain evidence="7 8">ATCC 34112</strain>
    </source>
</reference>
<dbReference type="SMART" id="SM00320">
    <property type="entry name" value="WD40"/>
    <property type="match status" value="4"/>
</dbReference>
<gene>
    <name evidence="7" type="ORF">THRCLA_03638</name>
</gene>
<dbReference type="InterPro" id="IPR050865">
    <property type="entry name" value="BEACH_Domain"/>
</dbReference>
<evidence type="ECO:0000256" key="2">
    <source>
        <dbReference type="ARBA" id="ARBA00022737"/>
    </source>
</evidence>
<evidence type="ECO:0000313" key="7">
    <source>
        <dbReference type="EMBL" id="OQS04079.1"/>
    </source>
</evidence>
<dbReference type="SUPFAM" id="SSF50978">
    <property type="entry name" value="WD40 repeat-like"/>
    <property type="match status" value="1"/>
</dbReference>
<dbReference type="Gene3D" id="2.30.29.30">
    <property type="entry name" value="Pleckstrin-homology domain (PH domain)/Phosphotyrosine-binding domain (PTB)"/>
    <property type="match status" value="1"/>
</dbReference>
<dbReference type="STRING" id="74557.A0A1W0A1L1"/>
<evidence type="ECO:0000256" key="3">
    <source>
        <dbReference type="PROSITE-ProRule" id="PRU00221"/>
    </source>
</evidence>
<dbReference type="InterPro" id="IPR036372">
    <property type="entry name" value="BEACH_dom_sf"/>
</dbReference>
<dbReference type="OrthoDB" id="26681at2759"/>
<feature type="compositionally biased region" description="Acidic residues" evidence="4">
    <location>
        <begin position="503"/>
        <end position="514"/>
    </location>
</feature>
<dbReference type="CDD" id="cd06071">
    <property type="entry name" value="Beach"/>
    <property type="match status" value="1"/>
</dbReference>
<evidence type="ECO:0000313" key="8">
    <source>
        <dbReference type="Proteomes" id="UP000243217"/>
    </source>
</evidence>
<feature type="domain" description="BEACH" evidence="5">
    <location>
        <begin position="675"/>
        <end position="965"/>
    </location>
</feature>
<comment type="caution">
    <text evidence="7">The sequence shown here is derived from an EMBL/GenBank/DDBJ whole genome shotgun (WGS) entry which is preliminary data.</text>
</comment>
<dbReference type="EMBL" id="JNBS01000683">
    <property type="protein sequence ID" value="OQS04079.1"/>
    <property type="molecule type" value="Genomic_DNA"/>
</dbReference>
<keyword evidence="2" id="KW-0677">Repeat</keyword>
<feature type="region of interest" description="Disordered" evidence="4">
    <location>
        <begin position="479"/>
        <end position="519"/>
    </location>
</feature>
<feature type="non-terminal residue" evidence="7">
    <location>
        <position position="1"/>
    </location>
</feature>
<dbReference type="InterPro" id="IPR036322">
    <property type="entry name" value="WD40_repeat_dom_sf"/>
</dbReference>
<dbReference type="SMART" id="SM01026">
    <property type="entry name" value="Beach"/>
    <property type="match status" value="1"/>
</dbReference>
<dbReference type="CDD" id="cd01201">
    <property type="entry name" value="PH_BEACH"/>
    <property type="match status" value="1"/>
</dbReference>
<keyword evidence="1 3" id="KW-0853">WD repeat</keyword>
<dbReference type="PROSITE" id="PS51783">
    <property type="entry name" value="PH_BEACH"/>
    <property type="match status" value="1"/>
</dbReference>
<dbReference type="FunFam" id="1.10.1540.10:FF:000001">
    <property type="entry name" value="neurobeachin isoform X1"/>
    <property type="match status" value="1"/>
</dbReference>
<keyword evidence="8" id="KW-1185">Reference proteome</keyword>